<feature type="compositionally biased region" description="Basic and acidic residues" evidence="3">
    <location>
        <begin position="292"/>
        <end position="301"/>
    </location>
</feature>
<dbReference type="InterPro" id="IPR039896">
    <property type="entry name" value="Red-like"/>
</dbReference>
<dbReference type="InterPro" id="IPR012916">
    <property type="entry name" value="RED_N"/>
</dbReference>
<feature type="compositionally biased region" description="Low complexity" evidence="3">
    <location>
        <begin position="376"/>
        <end position="389"/>
    </location>
</feature>
<dbReference type="eggNOG" id="KOG2498">
    <property type="taxonomic scope" value="Eukaryota"/>
</dbReference>
<evidence type="ECO:0000256" key="2">
    <source>
        <dbReference type="ARBA" id="ARBA00023242"/>
    </source>
</evidence>
<feature type="domain" description="RED-like N-terminal" evidence="4">
    <location>
        <begin position="50"/>
        <end position="164"/>
    </location>
</feature>
<feature type="compositionally biased region" description="Basic and acidic residues" evidence="3">
    <location>
        <begin position="168"/>
        <end position="177"/>
    </location>
</feature>
<dbReference type="EMBL" id="DF238776">
    <property type="protein sequence ID" value="GAC93532.1"/>
    <property type="molecule type" value="Genomic_DNA"/>
</dbReference>
<dbReference type="HOGENOM" id="CLU_655509_0_0_1"/>
<dbReference type="Proteomes" id="UP000014071">
    <property type="component" value="Unassembled WGS sequence"/>
</dbReference>
<sequence>MDQEAFRQLVSSSSTISPTASPSRSFGKTPKRAPTSTTTAVAASSTSSTKPSDLKPRKLSSNYIDRASARRSGHTSSEFNDIESLHRDFEERIAAAETEQERQTLREQISSVGGDARYSVLVKGLDWALLAQNKARIEKEKDGGEGTAEGELEEAYQEGRAEQSGGGRSREQIVEAIKRRREGKSRAQAKDEAPEQKFRPIGFKPIGVAGEGVEQETAEHKWVNGKRMRKKRKAEVVVEASDAKDETEARVSRARDQATRTQKTAKTKPPPNVTISKAEASRPTAPAQDIPAKAEKDHSDLQTRLVNTAPSESTEGRDLRKEPSIAPKPNSLPVAAPHHQDEDDDDDEDIFADVGGWHGIPEENDGDRQELENDTEAALTPTAPAASAPSPLPLSTPPTRPSAAAPPEASSSPIDATAAPPASSRPQPPEAPMPEPAVELHPPQQRSPIEPDTTSHVPDPAPSAESPPLKKKSKWDDNDDVSTKKKKKKKH</sequence>
<feature type="compositionally biased region" description="Polar residues" evidence="3">
    <location>
        <begin position="444"/>
        <end position="456"/>
    </location>
</feature>
<dbReference type="AlphaFoldDB" id="R9NY64"/>
<dbReference type="GO" id="GO:0005634">
    <property type="term" value="C:nucleus"/>
    <property type="evidence" value="ECO:0007669"/>
    <property type="project" value="UniProtKB-SubCell"/>
</dbReference>
<evidence type="ECO:0000313" key="6">
    <source>
        <dbReference type="Proteomes" id="UP000014071"/>
    </source>
</evidence>
<feature type="compositionally biased region" description="Polar residues" evidence="3">
    <location>
        <begin position="302"/>
        <end position="313"/>
    </location>
</feature>
<keyword evidence="2" id="KW-0539">Nucleus</keyword>
<accession>R9NY64</accession>
<feature type="region of interest" description="Disordered" evidence="3">
    <location>
        <begin position="224"/>
        <end position="491"/>
    </location>
</feature>
<feature type="compositionally biased region" description="Low complexity" evidence="3">
    <location>
        <begin position="401"/>
        <end position="425"/>
    </location>
</feature>
<dbReference type="OrthoDB" id="3366823at2759"/>
<feature type="compositionally biased region" description="Basic residues" evidence="3">
    <location>
        <begin position="224"/>
        <end position="233"/>
    </location>
</feature>
<dbReference type="PANTHER" id="PTHR12765">
    <property type="entry name" value="RED PROTEIN IK FACTOR CYTOKINE IK"/>
    <property type="match status" value="1"/>
</dbReference>
<feature type="compositionally biased region" description="Low complexity" evidence="3">
    <location>
        <begin position="33"/>
        <end position="51"/>
    </location>
</feature>
<reference evidence="6" key="1">
    <citation type="journal article" date="2013" name="Genome Announc.">
        <title>Draft genome sequence of the basidiomycetous yeast-like fungus Pseudozyma hubeiensis SY62, which produces an abundant amount of the biosurfactant mannosylerythritol lipids.</title>
        <authorList>
            <person name="Konishi M."/>
            <person name="Hatada Y."/>
            <person name="Horiuchi J."/>
        </authorList>
    </citation>
    <scope>NUCLEOTIDE SEQUENCE [LARGE SCALE GENOMIC DNA]</scope>
    <source>
        <strain evidence="6">SY62</strain>
    </source>
</reference>
<feature type="compositionally biased region" description="Low complexity" evidence="3">
    <location>
        <begin position="11"/>
        <end position="25"/>
    </location>
</feature>
<evidence type="ECO:0000256" key="3">
    <source>
        <dbReference type="SAM" id="MobiDB-lite"/>
    </source>
</evidence>
<dbReference type="GeneID" id="24106398"/>
<evidence type="ECO:0000313" key="5">
    <source>
        <dbReference type="EMBL" id="GAC93532.1"/>
    </source>
</evidence>
<comment type="subcellular location">
    <subcellularLocation>
        <location evidence="1">Nucleus</location>
    </subcellularLocation>
</comment>
<feature type="compositionally biased region" description="Pro residues" evidence="3">
    <location>
        <begin position="426"/>
        <end position="435"/>
    </location>
</feature>
<dbReference type="STRING" id="1305764.R9NY64"/>
<organism evidence="5 6">
    <name type="scientific">Pseudozyma hubeiensis (strain SY62)</name>
    <name type="common">Yeast</name>
    <dbReference type="NCBI Taxonomy" id="1305764"/>
    <lineage>
        <taxon>Eukaryota</taxon>
        <taxon>Fungi</taxon>
        <taxon>Dikarya</taxon>
        <taxon>Basidiomycota</taxon>
        <taxon>Ustilaginomycotina</taxon>
        <taxon>Ustilaginomycetes</taxon>
        <taxon>Ustilaginales</taxon>
        <taxon>Ustilaginaceae</taxon>
        <taxon>Pseudozyma</taxon>
    </lineage>
</organism>
<feature type="compositionally biased region" description="Pro residues" evidence="3">
    <location>
        <begin position="390"/>
        <end position="400"/>
    </location>
</feature>
<evidence type="ECO:0000256" key="1">
    <source>
        <dbReference type="ARBA" id="ARBA00004123"/>
    </source>
</evidence>
<protein>
    <recommendedName>
        <fullName evidence="4">RED-like N-terminal domain-containing protein</fullName>
    </recommendedName>
</protein>
<feature type="compositionally biased region" description="Acidic residues" evidence="3">
    <location>
        <begin position="342"/>
        <end position="351"/>
    </location>
</feature>
<feature type="region of interest" description="Disordered" evidence="3">
    <location>
        <begin position="136"/>
        <end position="204"/>
    </location>
</feature>
<proteinExistence type="predicted"/>
<feature type="compositionally biased region" description="Basic and acidic residues" evidence="3">
    <location>
        <begin position="184"/>
        <end position="198"/>
    </location>
</feature>
<feature type="compositionally biased region" description="Basic and acidic residues" evidence="3">
    <location>
        <begin position="241"/>
        <end position="258"/>
    </location>
</feature>
<name>R9NY64_PSEHS</name>
<dbReference type="Pfam" id="PF07808">
    <property type="entry name" value="RED_N"/>
    <property type="match status" value="1"/>
</dbReference>
<feature type="compositionally biased region" description="Basic and acidic residues" evidence="3">
    <location>
        <begin position="314"/>
        <end position="323"/>
    </location>
</feature>
<evidence type="ECO:0000259" key="4">
    <source>
        <dbReference type="Pfam" id="PF07808"/>
    </source>
</evidence>
<gene>
    <name evidence="5" type="ORF">PHSY_001097</name>
</gene>
<dbReference type="RefSeq" id="XP_012187119.1">
    <property type="nucleotide sequence ID" value="XM_012331729.1"/>
</dbReference>
<keyword evidence="6" id="KW-1185">Reference proteome</keyword>
<feature type="region of interest" description="Disordered" evidence="3">
    <location>
        <begin position="1"/>
        <end position="84"/>
    </location>
</feature>